<evidence type="ECO:0000313" key="3">
    <source>
        <dbReference type="EMBL" id="QOI53115.1"/>
    </source>
</evidence>
<dbReference type="EMBL" id="CP043896">
    <property type="protein sequence ID" value="QOI53115.1"/>
    <property type="molecule type" value="Genomic_DNA"/>
</dbReference>
<dbReference type="AlphaFoldDB" id="A0AAP9WQ78"/>
<evidence type="ECO:0000256" key="1">
    <source>
        <dbReference type="ARBA" id="ARBA00008918"/>
    </source>
</evidence>
<comment type="similarity">
    <text evidence="1">Belongs to the ribosome association toxin RatA family.</text>
</comment>
<gene>
    <name evidence="3" type="ORF">Lepto1489_22370</name>
</gene>
<feature type="domain" description="Coenzyme Q-binding protein COQ10 START" evidence="2">
    <location>
        <begin position="10"/>
        <end position="135"/>
    </location>
</feature>
<dbReference type="Gene3D" id="3.30.530.20">
    <property type="match status" value="1"/>
</dbReference>
<accession>A0AAP9WQ78</accession>
<reference evidence="3" key="1">
    <citation type="submission" date="2019-09" db="EMBL/GenBank/DDBJ databases">
        <title>Comparative Genomics of Leptospira interrogans Reveals Genome Plasticity - A Common Adaptive Strategy for Survival in Various Hosts.</title>
        <authorList>
            <person name="Ramli S.R."/>
            <person name="Bunk B."/>
            <person name="Goris M."/>
            <person name="Bhuju S."/>
            <person name="Jarek M."/>
            <person name="Sproer C."/>
            <person name="Mustakim S."/>
            <person name="Strommenger B."/>
            <person name="Pessler F."/>
        </authorList>
    </citation>
    <scope>NUCLEOTIDE SEQUENCE</scope>
    <source>
        <strain evidence="3">1489</strain>
        <plasmid evidence="3">p3</plasmid>
    </source>
</reference>
<sequence>MPIVNVNKRINADIQKVWDLICDVESYSKYMPSVQKVSIISNNLNDTEVDWEVILKGSLLKWREFEQRFPDNFIMKFNQLSGDLDKFDGYWKLEKITENDTNANLYIDFEIGIPMLKDMLDPVATKSLTENANEMLNSLNEKVQQV</sequence>
<evidence type="ECO:0000313" key="4">
    <source>
        <dbReference type="Proteomes" id="UP000663255"/>
    </source>
</evidence>
<dbReference type="RefSeq" id="WP_001123279.1">
    <property type="nucleotide sequence ID" value="NZ_CP043896.1"/>
</dbReference>
<evidence type="ECO:0000259" key="2">
    <source>
        <dbReference type="Pfam" id="PF03364"/>
    </source>
</evidence>
<dbReference type="SUPFAM" id="SSF55961">
    <property type="entry name" value="Bet v1-like"/>
    <property type="match status" value="1"/>
</dbReference>
<keyword evidence="3" id="KW-0614">Plasmid</keyword>
<organism evidence="3 4">
    <name type="scientific">Leptospira interrogans serovar Bataviae</name>
    <dbReference type="NCBI Taxonomy" id="312175"/>
    <lineage>
        <taxon>Bacteria</taxon>
        <taxon>Pseudomonadati</taxon>
        <taxon>Spirochaetota</taxon>
        <taxon>Spirochaetia</taxon>
        <taxon>Leptospirales</taxon>
        <taxon>Leptospiraceae</taxon>
        <taxon>Leptospira</taxon>
    </lineage>
</organism>
<geneLocation type="plasmid" evidence="3 4">
    <name>p3</name>
</geneLocation>
<dbReference type="InterPro" id="IPR005031">
    <property type="entry name" value="COQ10_START"/>
</dbReference>
<proteinExistence type="inferred from homology"/>
<dbReference type="Proteomes" id="UP000663255">
    <property type="component" value="Plasmid p3"/>
</dbReference>
<name>A0AAP9WQ78_LEPIR</name>
<protein>
    <submittedName>
        <fullName evidence="3">Polyketide cyclase/dehydrase</fullName>
    </submittedName>
</protein>
<dbReference type="InterPro" id="IPR023393">
    <property type="entry name" value="START-like_dom_sf"/>
</dbReference>
<dbReference type="Pfam" id="PF03364">
    <property type="entry name" value="Polyketide_cyc"/>
    <property type="match status" value="1"/>
</dbReference>